<accession>A0A6M3KJA8</accession>
<dbReference type="EMBL" id="MT142480">
    <property type="protein sequence ID" value="QJA82123.1"/>
    <property type="molecule type" value="Genomic_DNA"/>
</dbReference>
<dbReference type="AlphaFoldDB" id="A0A6M3KJA8"/>
<proteinExistence type="predicted"/>
<evidence type="ECO:0000313" key="1">
    <source>
        <dbReference type="EMBL" id="QJA82123.1"/>
    </source>
</evidence>
<name>A0A6M3KJA8_9ZZZZ</name>
<reference evidence="1" key="1">
    <citation type="submission" date="2020-03" db="EMBL/GenBank/DDBJ databases">
        <title>The deep terrestrial virosphere.</title>
        <authorList>
            <person name="Holmfeldt K."/>
            <person name="Nilsson E."/>
            <person name="Simone D."/>
            <person name="Lopez-Fernandez M."/>
            <person name="Wu X."/>
            <person name="de Brujin I."/>
            <person name="Lundin D."/>
            <person name="Andersson A."/>
            <person name="Bertilsson S."/>
            <person name="Dopson M."/>
        </authorList>
    </citation>
    <scope>NUCLEOTIDE SEQUENCE</scope>
    <source>
        <strain evidence="1">MM415A00442</strain>
        <strain evidence="2">MM415B05409</strain>
    </source>
</reference>
<organism evidence="1">
    <name type="scientific">viral metagenome</name>
    <dbReference type="NCBI Taxonomy" id="1070528"/>
    <lineage>
        <taxon>unclassified sequences</taxon>
        <taxon>metagenomes</taxon>
        <taxon>organismal metagenomes</taxon>
    </lineage>
</organism>
<dbReference type="EMBL" id="MT143311">
    <property type="protein sequence ID" value="QJA95401.1"/>
    <property type="molecule type" value="Genomic_DNA"/>
</dbReference>
<gene>
    <name evidence="1" type="ORF">MM415A00442_0006</name>
    <name evidence="2" type="ORF">MM415B05409_0009</name>
</gene>
<sequence>MCKYQKFKELSPGYKLFIATIRSAIREDYDFILKGESLEILADMCGVDSYICQAVRHRVEKWKI</sequence>
<protein>
    <submittedName>
        <fullName evidence="1">Uncharacterized protein</fullName>
    </submittedName>
</protein>
<evidence type="ECO:0000313" key="2">
    <source>
        <dbReference type="EMBL" id="QJA95401.1"/>
    </source>
</evidence>